<protein>
    <submittedName>
        <fullName evidence="1">Uncharacterized protein</fullName>
    </submittedName>
</protein>
<proteinExistence type="predicted"/>
<accession>A0A0A9C7R6</accession>
<name>A0A0A9C7R6_ARUDO</name>
<reference evidence="1" key="2">
    <citation type="journal article" date="2015" name="Data Brief">
        <title>Shoot transcriptome of the giant reed, Arundo donax.</title>
        <authorList>
            <person name="Barrero R.A."/>
            <person name="Guerrero F.D."/>
            <person name="Moolhuijzen P."/>
            <person name="Goolsby J.A."/>
            <person name="Tidwell J."/>
            <person name="Bellgard S.E."/>
            <person name="Bellgard M.I."/>
        </authorList>
    </citation>
    <scope>NUCLEOTIDE SEQUENCE</scope>
    <source>
        <tissue evidence="1">Shoot tissue taken approximately 20 cm above the soil surface</tissue>
    </source>
</reference>
<dbReference type="EMBL" id="GBRH01225551">
    <property type="protein sequence ID" value="JAD72344.1"/>
    <property type="molecule type" value="Transcribed_RNA"/>
</dbReference>
<sequence length="67" mass="7523">MLNGRLHDACCLCVSWAAYKIVLELVDGRKHTLEYGNWAVDTWNKTGSLVVQVGLHYTLGFLRSMPA</sequence>
<reference evidence="1" key="1">
    <citation type="submission" date="2014-09" db="EMBL/GenBank/DDBJ databases">
        <authorList>
            <person name="Magalhaes I.L.F."/>
            <person name="Oliveira U."/>
            <person name="Santos F.R."/>
            <person name="Vidigal T.H.D.A."/>
            <person name="Brescovit A.D."/>
            <person name="Santos A.J."/>
        </authorList>
    </citation>
    <scope>NUCLEOTIDE SEQUENCE</scope>
    <source>
        <tissue evidence="1">Shoot tissue taken approximately 20 cm above the soil surface</tissue>
    </source>
</reference>
<evidence type="ECO:0000313" key="1">
    <source>
        <dbReference type="EMBL" id="JAD72344.1"/>
    </source>
</evidence>
<organism evidence="1">
    <name type="scientific">Arundo donax</name>
    <name type="common">Giant reed</name>
    <name type="synonym">Donax arundinaceus</name>
    <dbReference type="NCBI Taxonomy" id="35708"/>
    <lineage>
        <taxon>Eukaryota</taxon>
        <taxon>Viridiplantae</taxon>
        <taxon>Streptophyta</taxon>
        <taxon>Embryophyta</taxon>
        <taxon>Tracheophyta</taxon>
        <taxon>Spermatophyta</taxon>
        <taxon>Magnoliopsida</taxon>
        <taxon>Liliopsida</taxon>
        <taxon>Poales</taxon>
        <taxon>Poaceae</taxon>
        <taxon>PACMAD clade</taxon>
        <taxon>Arundinoideae</taxon>
        <taxon>Arundineae</taxon>
        <taxon>Arundo</taxon>
    </lineage>
</organism>
<dbReference type="AlphaFoldDB" id="A0A0A9C7R6"/>